<evidence type="ECO:0000313" key="4">
    <source>
        <dbReference type="EMBL" id="KAK6632134.1"/>
    </source>
</evidence>
<organism evidence="4 5">
    <name type="scientific">Polyplax serrata</name>
    <name type="common">Common mouse louse</name>
    <dbReference type="NCBI Taxonomy" id="468196"/>
    <lineage>
        <taxon>Eukaryota</taxon>
        <taxon>Metazoa</taxon>
        <taxon>Ecdysozoa</taxon>
        <taxon>Arthropoda</taxon>
        <taxon>Hexapoda</taxon>
        <taxon>Insecta</taxon>
        <taxon>Pterygota</taxon>
        <taxon>Neoptera</taxon>
        <taxon>Paraneoptera</taxon>
        <taxon>Psocodea</taxon>
        <taxon>Troctomorpha</taxon>
        <taxon>Phthiraptera</taxon>
        <taxon>Anoplura</taxon>
        <taxon>Polyplacidae</taxon>
        <taxon>Polyplax</taxon>
    </lineage>
</organism>
<evidence type="ECO:0000256" key="2">
    <source>
        <dbReference type="SAM" id="Phobius"/>
    </source>
</evidence>
<proteinExistence type="predicted"/>
<dbReference type="Proteomes" id="UP001359485">
    <property type="component" value="Unassembled WGS sequence"/>
</dbReference>
<evidence type="ECO:0000256" key="1">
    <source>
        <dbReference type="SAM" id="MobiDB-lite"/>
    </source>
</evidence>
<dbReference type="EMBL" id="JAWJWF010000005">
    <property type="protein sequence ID" value="KAK6632134.1"/>
    <property type="molecule type" value="Genomic_DNA"/>
</dbReference>
<keyword evidence="2" id="KW-1133">Transmembrane helix</keyword>
<feature type="region of interest" description="Disordered" evidence="1">
    <location>
        <begin position="81"/>
        <end position="106"/>
    </location>
</feature>
<evidence type="ECO:0000313" key="5">
    <source>
        <dbReference type="Proteomes" id="UP001359485"/>
    </source>
</evidence>
<keyword evidence="2" id="KW-0472">Membrane</keyword>
<evidence type="ECO:0000256" key="3">
    <source>
        <dbReference type="SAM" id="SignalP"/>
    </source>
</evidence>
<protein>
    <submittedName>
        <fullName evidence="4">Uncharacterized protein</fullName>
    </submittedName>
</protein>
<comment type="caution">
    <text evidence="4">The sequence shown here is derived from an EMBL/GenBank/DDBJ whole genome shotgun (WGS) entry which is preliminary data.</text>
</comment>
<feature type="chain" id="PRO_5045279469" evidence="3">
    <location>
        <begin position="24"/>
        <end position="106"/>
    </location>
</feature>
<accession>A0ABR1B1K4</accession>
<keyword evidence="2" id="KW-0812">Transmembrane</keyword>
<sequence length="106" mass="11648">MVAASYLSALILGLCCFEANGRAVREVPDDCSFLDHHTRCRCFRQPIISGLIIYLSALAYSVPYLTALPSYENYNLTRELTASGQPDFPKTGQNPPPPPPPHRASP</sequence>
<feature type="transmembrane region" description="Helical" evidence="2">
    <location>
        <begin position="47"/>
        <end position="68"/>
    </location>
</feature>
<gene>
    <name evidence="4" type="ORF">RUM44_007164</name>
</gene>
<feature type="compositionally biased region" description="Pro residues" evidence="1">
    <location>
        <begin position="94"/>
        <end position="106"/>
    </location>
</feature>
<name>A0ABR1B1K4_POLSC</name>
<keyword evidence="3" id="KW-0732">Signal</keyword>
<feature type="signal peptide" evidence="3">
    <location>
        <begin position="1"/>
        <end position="23"/>
    </location>
</feature>
<keyword evidence="5" id="KW-1185">Reference proteome</keyword>
<reference evidence="4 5" key="1">
    <citation type="submission" date="2023-09" db="EMBL/GenBank/DDBJ databases">
        <title>Genomes of two closely related lineages of the louse Polyplax serrata with different host specificities.</title>
        <authorList>
            <person name="Martinu J."/>
            <person name="Tarabai H."/>
            <person name="Stefka J."/>
            <person name="Hypsa V."/>
        </authorList>
    </citation>
    <scope>NUCLEOTIDE SEQUENCE [LARGE SCALE GENOMIC DNA]</scope>
    <source>
        <strain evidence="4">98ZLc_SE</strain>
    </source>
</reference>